<dbReference type="Gene3D" id="1.20.140.150">
    <property type="match status" value="1"/>
</dbReference>
<dbReference type="GO" id="GO:0005886">
    <property type="term" value="C:plasma membrane"/>
    <property type="evidence" value="ECO:0007669"/>
    <property type="project" value="TreeGrafter"/>
</dbReference>
<feature type="compositionally biased region" description="Polar residues" evidence="12">
    <location>
        <begin position="37"/>
        <end position="49"/>
    </location>
</feature>
<dbReference type="GO" id="GO:0030154">
    <property type="term" value="P:cell differentiation"/>
    <property type="evidence" value="ECO:0007669"/>
    <property type="project" value="UniProtKB-KW"/>
</dbReference>
<keyword evidence="3" id="KW-0597">Phosphoprotein</keyword>
<dbReference type="OrthoDB" id="9620006at2759"/>
<dbReference type="GeneID" id="101688495"/>
<evidence type="ECO:0000256" key="12">
    <source>
        <dbReference type="SAM" id="MobiDB-lite"/>
    </source>
</evidence>
<feature type="transmembrane region" description="Helical" evidence="13">
    <location>
        <begin position="197"/>
        <end position="226"/>
    </location>
</feature>
<evidence type="ECO:0000256" key="3">
    <source>
        <dbReference type="ARBA" id="ARBA00022553"/>
    </source>
</evidence>
<dbReference type="InterPro" id="IPR050579">
    <property type="entry name" value="PMP-22/EMP/MP20-like"/>
</dbReference>
<dbReference type="GO" id="GO:0007283">
    <property type="term" value="P:spermatogenesis"/>
    <property type="evidence" value="ECO:0007669"/>
    <property type="project" value="UniProtKB-KW"/>
</dbReference>
<evidence type="ECO:0000256" key="1">
    <source>
        <dbReference type="ARBA" id="ARBA00004141"/>
    </source>
</evidence>
<evidence type="ECO:0000256" key="11">
    <source>
        <dbReference type="ARBA" id="ARBA00079416"/>
    </source>
</evidence>
<keyword evidence="2" id="KW-0217">Developmental protein</keyword>
<comment type="subcellular location">
    <subcellularLocation>
        <location evidence="1">Membrane</location>
        <topology evidence="1">Multi-pass membrane protein</topology>
    </subcellularLocation>
</comment>
<feature type="transmembrane region" description="Helical" evidence="13">
    <location>
        <begin position="161"/>
        <end position="185"/>
    </location>
</feature>
<feature type="region of interest" description="Disordered" evidence="12">
    <location>
        <begin position="282"/>
        <end position="314"/>
    </location>
</feature>
<protein>
    <recommendedName>
        <fullName evidence="10">Outer dense fiber protein 4</fullName>
    </recommendedName>
    <alternativeName>
        <fullName evidence="11">Outer dense fiber of sperm tails protein 4</fullName>
    </alternativeName>
</protein>
<evidence type="ECO:0000256" key="2">
    <source>
        <dbReference type="ARBA" id="ARBA00022473"/>
    </source>
</evidence>
<evidence type="ECO:0000256" key="8">
    <source>
        <dbReference type="ARBA" id="ARBA00023136"/>
    </source>
</evidence>
<organism evidence="14 15">
    <name type="scientific">Mustela putorius furo</name>
    <name type="common">European domestic ferret</name>
    <name type="synonym">Mustela furo</name>
    <dbReference type="NCBI Taxonomy" id="9669"/>
    <lineage>
        <taxon>Eukaryota</taxon>
        <taxon>Metazoa</taxon>
        <taxon>Chordata</taxon>
        <taxon>Craniata</taxon>
        <taxon>Vertebrata</taxon>
        <taxon>Euteleostomi</taxon>
        <taxon>Mammalia</taxon>
        <taxon>Eutheria</taxon>
        <taxon>Laurasiatheria</taxon>
        <taxon>Carnivora</taxon>
        <taxon>Caniformia</taxon>
        <taxon>Musteloidea</taxon>
        <taxon>Mustelidae</taxon>
        <taxon>Mustelinae</taxon>
        <taxon>Mustela</taxon>
    </lineage>
</organism>
<dbReference type="AlphaFoldDB" id="A0A8U0MYX6"/>
<evidence type="ECO:0000313" key="15">
    <source>
        <dbReference type="RefSeq" id="XP_004760257.1"/>
    </source>
</evidence>
<reference evidence="15" key="1">
    <citation type="submission" date="2025-08" db="UniProtKB">
        <authorList>
            <consortium name="RefSeq"/>
        </authorList>
    </citation>
    <scope>IDENTIFICATION</scope>
    <source>
        <tissue evidence="15">Brain</tissue>
    </source>
</reference>
<dbReference type="CTD" id="146852"/>
<dbReference type="PANTHER" id="PTHR10671">
    <property type="entry name" value="EPITHELIAL MEMBRANE PROTEIN-RELATED"/>
    <property type="match status" value="1"/>
</dbReference>
<dbReference type="RefSeq" id="XP_004760257.1">
    <property type="nucleotide sequence ID" value="XM_004760200.3"/>
</dbReference>
<keyword evidence="8 13" id="KW-0472">Membrane</keyword>
<keyword evidence="5" id="KW-0221">Differentiation</keyword>
<evidence type="ECO:0000256" key="4">
    <source>
        <dbReference type="ARBA" id="ARBA00022692"/>
    </source>
</evidence>
<feature type="compositionally biased region" description="Polar residues" evidence="12">
    <location>
        <begin position="282"/>
        <end position="300"/>
    </location>
</feature>
<proteinExistence type="predicted"/>
<dbReference type="Proteomes" id="UP000000715">
    <property type="component" value="Unplaced"/>
</dbReference>
<feature type="transmembrane region" description="Helical" evidence="13">
    <location>
        <begin position="77"/>
        <end position="99"/>
    </location>
</feature>
<dbReference type="KEGG" id="mpuf:101688495"/>
<evidence type="ECO:0000256" key="9">
    <source>
        <dbReference type="ARBA" id="ARBA00054558"/>
    </source>
</evidence>
<dbReference type="FunFam" id="1.20.140.150:FF:000074">
    <property type="entry name" value="Outer dense fiber of sperm tails 4"/>
    <property type="match status" value="1"/>
</dbReference>
<dbReference type="PANTHER" id="PTHR10671:SF94">
    <property type="entry name" value="OUTER DENSE FIBER PROTEIN 4"/>
    <property type="match status" value="1"/>
</dbReference>
<feature type="transmembrane region" description="Helical" evidence="13">
    <location>
        <begin position="238"/>
        <end position="259"/>
    </location>
</feature>
<evidence type="ECO:0000256" key="6">
    <source>
        <dbReference type="ARBA" id="ARBA00022871"/>
    </source>
</evidence>
<feature type="compositionally biased region" description="Basic and acidic residues" evidence="12">
    <location>
        <begin position="302"/>
        <end position="314"/>
    </location>
</feature>
<evidence type="ECO:0000256" key="5">
    <source>
        <dbReference type="ARBA" id="ARBA00022782"/>
    </source>
</evidence>
<evidence type="ECO:0000256" key="13">
    <source>
        <dbReference type="SAM" id="Phobius"/>
    </source>
</evidence>
<accession>A0A8U0MYX6</accession>
<keyword evidence="7 13" id="KW-1133">Transmembrane helix</keyword>
<keyword evidence="6" id="KW-0744">Spermatogenesis</keyword>
<evidence type="ECO:0000256" key="10">
    <source>
        <dbReference type="ARBA" id="ARBA00073557"/>
    </source>
</evidence>
<keyword evidence="4 13" id="KW-0812">Transmembrane</keyword>
<name>A0A8U0MYX6_MUSPF</name>
<feature type="region of interest" description="Disordered" evidence="12">
    <location>
        <begin position="1"/>
        <end position="57"/>
    </location>
</feature>
<comment type="function">
    <text evidence="9">Component of the outer dense fibers (ODF) of spermatozoa which could be involved in sperm tail structure, sperm movement and general organization of cellular cytoskeleton.</text>
</comment>
<sequence length="314" mass="35889">MSSLHLEKKGMNTGNLEGKGGAEKQEGVEESREQEAGGQNSFSEPSGSRQGLKDKRSEPRRVSVLPLQWRITHSSRWIAQVLASELSLVAFALLLVMVFSKKWLDPSRSRFYQRWPTNVSAGIYTATHVMSMGLLEICRSNGCFHSENWKDNYKLWTNHPIFGAAVITFCLTLVLGFLFTIWLHLPYIPGLQRLHCFSWVGTIMSFFEVFLIFFTMMLFPINLWIFELKKNLSVPIGWSYFIGWLVFVLYVTCAALCYFNHKHFWRVILSRPAGTVHCSNFSSPKQNLKTKPVVSHSSGGQRDVRDPEQKEASP</sequence>
<keyword evidence="14" id="KW-1185">Reference proteome</keyword>
<gene>
    <name evidence="15" type="primary">ODF4</name>
</gene>
<feature type="compositionally biased region" description="Basic and acidic residues" evidence="12">
    <location>
        <begin position="1"/>
        <end position="10"/>
    </location>
</feature>
<feature type="compositionally biased region" description="Basic and acidic residues" evidence="12">
    <location>
        <begin position="20"/>
        <end position="35"/>
    </location>
</feature>
<evidence type="ECO:0000313" key="14">
    <source>
        <dbReference type="Proteomes" id="UP000000715"/>
    </source>
</evidence>
<evidence type="ECO:0000256" key="7">
    <source>
        <dbReference type="ARBA" id="ARBA00022989"/>
    </source>
</evidence>